<dbReference type="Proteomes" id="UP000197098">
    <property type="component" value="Chromosome"/>
</dbReference>
<dbReference type="PROSITE" id="PS51127">
    <property type="entry name" value="BIG1"/>
    <property type="match status" value="2"/>
</dbReference>
<dbReference type="Pfam" id="PF02369">
    <property type="entry name" value="Big_1"/>
    <property type="match status" value="1"/>
</dbReference>
<sequence>MTVPTSVTTTDDGTATITMTSTVAGPQRLSAVTNGSHQQADVQFIANAATATIASNDLRITRNGALADGLDTNAVQIRVTDSYGNVVAGQTVTLSADNGANMVDGSVSTAADGTAIAFLTNTTAGDTRVTATLGSTSRTIAVTFIASTGSASIAEGDLQLQRDGAKADGIDQNEISVKVTDSGVILLRISMLLSRPPMER</sequence>
<evidence type="ECO:0000259" key="2">
    <source>
        <dbReference type="PROSITE" id="PS51127"/>
    </source>
</evidence>
<dbReference type="InterPro" id="IPR008964">
    <property type="entry name" value="Invasin/intimin_cell_adhesion"/>
</dbReference>
<evidence type="ECO:0000256" key="1">
    <source>
        <dbReference type="ARBA" id="ARBA00010116"/>
    </source>
</evidence>
<feature type="domain" description="Big-1" evidence="2">
    <location>
        <begin position="1"/>
        <end position="45"/>
    </location>
</feature>
<dbReference type="PANTHER" id="PTHR39576">
    <property type="entry name" value="ATTACHING AND EFFACING PROTEIN HOMOLOG-RELATED-RELATED"/>
    <property type="match status" value="1"/>
</dbReference>
<evidence type="ECO:0000313" key="4">
    <source>
        <dbReference type="Proteomes" id="UP000197098"/>
    </source>
</evidence>
<dbReference type="PANTHER" id="PTHR39576:SF2">
    <property type="entry name" value="ATTACHING AND EFFACING PROTEIN HOMOLOG-RELATED"/>
    <property type="match status" value="1"/>
</dbReference>
<dbReference type="AlphaFoldDB" id="A0A248KGI4"/>
<comment type="similarity">
    <text evidence="1">Belongs to the intimin/invasin family.</text>
</comment>
<feature type="domain" description="Big-1" evidence="2">
    <location>
        <begin position="55"/>
        <end position="145"/>
    </location>
</feature>
<reference evidence="3 4" key="1">
    <citation type="submission" date="2017-06" db="EMBL/GenBank/DDBJ databases">
        <title>Origin of plasmid-mediated fosfomycin resistance gene fosA3.</title>
        <authorList>
            <person name="Ito R."/>
            <person name="Pacey M.P."/>
            <person name="Doi Y."/>
        </authorList>
    </citation>
    <scope>NUCLEOTIDE SEQUENCE [LARGE SCALE GENOMIC DNA]</scope>
    <source>
        <strain evidence="3 4">YDC799</strain>
    </source>
</reference>
<dbReference type="FunFam" id="2.60.40.10:FF:000182">
    <property type="entry name" value="Gamma intimin"/>
    <property type="match status" value="1"/>
</dbReference>
<dbReference type="Gene3D" id="2.60.40.10">
    <property type="entry name" value="Immunoglobulins"/>
    <property type="match status" value="2"/>
</dbReference>
<dbReference type="GO" id="GO:0009279">
    <property type="term" value="C:cell outer membrane"/>
    <property type="evidence" value="ECO:0007669"/>
    <property type="project" value="TreeGrafter"/>
</dbReference>
<accession>A0A248KGI4</accession>
<organism evidence="3 4">
    <name type="scientific">Kluyvera genomosp. 3</name>
    <dbReference type="NCBI Taxonomy" id="2774055"/>
    <lineage>
        <taxon>Bacteria</taxon>
        <taxon>Pseudomonadati</taxon>
        <taxon>Pseudomonadota</taxon>
        <taxon>Gammaproteobacteria</taxon>
        <taxon>Enterobacterales</taxon>
        <taxon>Enterobacteriaceae</taxon>
        <taxon>Kluyvera</taxon>
    </lineage>
</organism>
<dbReference type="SUPFAM" id="SSF49373">
    <property type="entry name" value="Invasin/intimin cell-adhesion fragments"/>
    <property type="match status" value="2"/>
</dbReference>
<dbReference type="EMBL" id="CP022114">
    <property type="protein sequence ID" value="ASG62707.1"/>
    <property type="molecule type" value="Genomic_DNA"/>
</dbReference>
<proteinExistence type="inferred from homology"/>
<dbReference type="SMART" id="SM00634">
    <property type="entry name" value="BID_1"/>
    <property type="match status" value="1"/>
</dbReference>
<evidence type="ECO:0000313" key="3">
    <source>
        <dbReference type="EMBL" id="ASG62707.1"/>
    </source>
</evidence>
<dbReference type="InterPro" id="IPR013783">
    <property type="entry name" value="Ig-like_fold"/>
</dbReference>
<dbReference type="InterPro" id="IPR051715">
    <property type="entry name" value="Intimin-Invasin_domain"/>
</dbReference>
<dbReference type="InterPro" id="IPR003344">
    <property type="entry name" value="Big_1_dom"/>
</dbReference>
<gene>
    <name evidence="3" type="ORF">CEW81_03460</name>
</gene>
<name>A0A248KGI4_9ENTR</name>
<protein>
    <recommendedName>
        <fullName evidence="2">Big-1 domain-containing protein</fullName>
    </recommendedName>
</protein>